<keyword evidence="6" id="KW-0472">Membrane</keyword>
<comment type="subcellular location">
    <subcellularLocation>
        <location evidence="1">Cell envelope</location>
    </subcellularLocation>
</comment>
<evidence type="ECO:0000313" key="9">
    <source>
        <dbReference type="EMBL" id="GAA0599020.1"/>
    </source>
</evidence>
<evidence type="ECO:0000256" key="2">
    <source>
        <dbReference type="ARBA" id="ARBA00022723"/>
    </source>
</evidence>
<dbReference type="Proteomes" id="UP001500866">
    <property type="component" value="Unassembled WGS sequence"/>
</dbReference>
<dbReference type="InterPro" id="IPR014755">
    <property type="entry name" value="Cu-Rt/internalin_Ig-like"/>
</dbReference>
<feature type="region of interest" description="Disordered" evidence="5">
    <location>
        <begin position="121"/>
        <end position="171"/>
    </location>
</feature>
<gene>
    <name evidence="9" type="ORF">GCM10009001_14080</name>
</gene>
<keyword evidence="4" id="KW-0186">Copper</keyword>
<keyword evidence="10" id="KW-1185">Reference proteome</keyword>
<evidence type="ECO:0000256" key="7">
    <source>
        <dbReference type="SAM" id="SignalP"/>
    </source>
</evidence>
<evidence type="ECO:0000313" key="10">
    <source>
        <dbReference type="Proteomes" id="UP001500866"/>
    </source>
</evidence>
<evidence type="ECO:0000256" key="6">
    <source>
        <dbReference type="SAM" id="Phobius"/>
    </source>
</evidence>
<dbReference type="PANTHER" id="PTHR34820:SF4">
    <property type="entry name" value="INNER MEMBRANE PROTEIN YEBZ"/>
    <property type="match status" value="1"/>
</dbReference>
<accession>A0ABP3QWP9</accession>
<evidence type="ECO:0000259" key="8">
    <source>
        <dbReference type="Pfam" id="PF04234"/>
    </source>
</evidence>
<reference evidence="10" key="1">
    <citation type="journal article" date="2019" name="Int. J. Syst. Evol. Microbiol.">
        <title>The Global Catalogue of Microorganisms (GCM) 10K type strain sequencing project: providing services to taxonomists for standard genome sequencing and annotation.</title>
        <authorList>
            <consortium name="The Broad Institute Genomics Platform"/>
            <consortium name="The Broad Institute Genome Sequencing Center for Infectious Disease"/>
            <person name="Wu L."/>
            <person name="Ma J."/>
        </authorList>
    </citation>
    <scope>NUCLEOTIDE SEQUENCE [LARGE SCALE GENOMIC DNA]</scope>
    <source>
        <strain evidence="10">JCM 15395</strain>
    </source>
</reference>
<dbReference type="InterPro" id="IPR014756">
    <property type="entry name" value="Ig_E-set"/>
</dbReference>
<dbReference type="Gene3D" id="2.60.40.1220">
    <property type="match status" value="1"/>
</dbReference>
<dbReference type="Pfam" id="PF04234">
    <property type="entry name" value="CopC"/>
    <property type="match status" value="1"/>
</dbReference>
<evidence type="ECO:0000256" key="3">
    <source>
        <dbReference type="ARBA" id="ARBA00022729"/>
    </source>
</evidence>
<dbReference type="EMBL" id="BAAADS010000009">
    <property type="protein sequence ID" value="GAA0599020.1"/>
    <property type="molecule type" value="Genomic_DNA"/>
</dbReference>
<feature type="signal peptide" evidence="7">
    <location>
        <begin position="1"/>
        <end position="23"/>
    </location>
</feature>
<keyword evidence="6" id="KW-1133">Transmembrane helix</keyword>
<proteinExistence type="predicted"/>
<keyword evidence="3 7" id="KW-0732">Signal</keyword>
<keyword evidence="6" id="KW-0812">Transmembrane</keyword>
<keyword evidence="2" id="KW-0479">Metal-binding</keyword>
<evidence type="ECO:0000256" key="5">
    <source>
        <dbReference type="SAM" id="MobiDB-lite"/>
    </source>
</evidence>
<organism evidence="9 10">
    <name type="scientific">Virgibacillus siamensis</name>
    <dbReference type="NCBI Taxonomy" id="480071"/>
    <lineage>
        <taxon>Bacteria</taxon>
        <taxon>Bacillati</taxon>
        <taxon>Bacillota</taxon>
        <taxon>Bacilli</taxon>
        <taxon>Bacillales</taxon>
        <taxon>Bacillaceae</taxon>
        <taxon>Virgibacillus</taxon>
    </lineage>
</organism>
<feature type="compositionally biased region" description="Basic and acidic residues" evidence="5">
    <location>
        <begin position="154"/>
        <end position="166"/>
    </location>
</feature>
<dbReference type="RefSeq" id="WP_343811573.1">
    <property type="nucleotide sequence ID" value="NZ_BAAADS010000009.1"/>
</dbReference>
<feature type="transmembrane region" description="Helical" evidence="6">
    <location>
        <begin position="172"/>
        <end position="194"/>
    </location>
</feature>
<feature type="compositionally biased region" description="Polar residues" evidence="5">
    <location>
        <begin position="127"/>
        <end position="152"/>
    </location>
</feature>
<comment type="caution">
    <text evidence="9">The sequence shown here is derived from an EMBL/GenBank/DDBJ whole genome shotgun (WGS) entry which is preliminary data.</text>
</comment>
<protein>
    <recommendedName>
        <fullName evidence="8">CopC domain-containing protein</fullName>
    </recommendedName>
</protein>
<dbReference type="InterPro" id="IPR007348">
    <property type="entry name" value="CopC_dom"/>
</dbReference>
<evidence type="ECO:0000256" key="4">
    <source>
        <dbReference type="ARBA" id="ARBA00023008"/>
    </source>
</evidence>
<feature type="chain" id="PRO_5045745123" description="CopC domain-containing protein" evidence="7">
    <location>
        <begin position="24"/>
        <end position="199"/>
    </location>
</feature>
<dbReference type="PANTHER" id="PTHR34820">
    <property type="entry name" value="INNER MEMBRANE PROTEIN YEBZ"/>
    <property type="match status" value="1"/>
</dbReference>
<feature type="domain" description="CopC" evidence="8">
    <location>
        <begin position="27"/>
        <end position="119"/>
    </location>
</feature>
<dbReference type="InterPro" id="IPR032694">
    <property type="entry name" value="CopC/D"/>
</dbReference>
<name>A0ABP3QWP9_9BACI</name>
<sequence>MLKNTLATALFIFLLMALVPMHAANAHSVLEKSSPANGQKLEKSINNVTLNFNTKIEKGSTLYLVDDQGNKLQPASVKITDDVLTASFQKSLNSGTYQVKWEVVGADGHLIENQYSFTIKKDEAKQPKNNASQNEGEQSGNSNKDKTGQSNQDTEERNSSEQKTNNEDEQSFPGNGIIIVLVIAGIVLIAWMFFSKRTE</sequence>
<evidence type="ECO:0000256" key="1">
    <source>
        <dbReference type="ARBA" id="ARBA00004196"/>
    </source>
</evidence>
<dbReference type="SUPFAM" id="SSF81296">
    <property type="entry name" value="E set domains"/>
    <property type="match status" value="1"/>
</dbReference>